<dbReference type="Pfam" id="PF00620">
    <property type="entry name" value="RhoGAP"/>
    <property type="match status" value="1"/>
</dbReference>
<feature type="region of interest" description="Disordered" evidence="1">
    <location>
        <begin position="554"/>
        <end position="581"/>
    </location>
</feature>
<keyword evidence="4" id="KW-1185">Reference proteome</keyword>
<name>A0A016S531_9BILA</name>
<dbReference type="PANTHER" id="PTHR15670:SF4">
    <property type="entry name" value="RHO GTPASE-ACTIVATING PROTEIN 11A"/>
    <property type="match status" value="1"/>
</dbReference>
<dbReference type="Gene3D" id="1.10.555.10">
    <property type="entry name" value="Rho GTPase activation protein"/>
    <property type="match status" value="1"/>
</dbReference>
<comment type="caution">
    <text evidence="3">The sequence shown here is derived from an EMBL/GenBank/DDBJ whole genome shotgun (WGS) entry which is preliminary data.</text>
</comment>
<feature type="region of interest" description="Disordered" evidence="1">
    <location>
        <begin position="373"/>
        <end position="394"/>
    </location>
</feature>
<evidence type="ECO:0000313" key="3">
    <source>
        <dbReference type="EMBL" id="EYB85780.1"/>
    </source>
</evidence>
<feature type="domain" description="Rho-GAP" evidence="2">
    <location>
        <begin position="45"/>
        <end position="266"/>
    </location>
</feature>
<dbReference type="PANTHER" id="PTHR15670">
    <property type="entry name" value="RHO GTPASE ACTIVATING PROTEIN 11A"/>
    <property type="match status" value="1"/>
</dbReference>
<dbReference type="SUPFAM" id="SSF48350">
    <property type="entry name" value="GTPase activation domain, GAP"/>
    <property type="match status" value="1"/>
</dbReference>
<dbReference type="OrthoDB" id="29546at2759"/>
<evidence type="ECO:0000259" key="2">
    <source>
        <dbReference type="PROSITE" id="PS50238"/>
    </source>
</evidence>
<feature type="region of interest" description="Disordered" evidence="1">
    <location>
        <begin position="276"/>
        <end position="296"/>
    </location>
</feature>
<reference evidence="4" key="1">
    <citation type="journal article" date="2015" name="Nat. Genet.">
        <title>The genome and transcriptome of the zoonotic hookworm Ancylostoma ceylanicum identify infection-specific gene families.</title>
        <authorList>
            <person name="Schwarz E.M."/>
            <person name="Hu Y."/>
            <person name="Antoshechkin I."/>
            <person name="Miller M.M."/>
            <person name="Sternberg P.W."/>
            <person name="Aroian R.V."/>
        </authorList>
    </citation>
    <scope>NUCLEOTIDE SEQUENCE</scope>
    <source>
        <strain evidence="4">HY135</strain>
    </source>
</reference>
<dbReference type="CDD" id="cd00159">
    <property type="entry name" value="RhoGAP"/>
    <property type="match status" value="1"/>
</dbReference>
<dbReference type="EMBL" id="JARK01001627">
    <property type="protein sequence ID" value="EYB85780.1"/>
    <property type="molecule type" value="Genomic_DNA"/>
</dbReference>
<dbReference type="GO" id="GO:0007165">
    <property type="term" value="P:signal transduction"/>
    <property type="evidence" value="ECO:0007669"/>
    <property type="project" value="InterPro"/>
</dbReference>
<dbReference type="InterPro" id="IPR008936">
    <property type="entry name" value="Rho_GTPase_activation_prot"/>
</dbReference>
<dbReference type="Proteomes" id="UP000024635">
    <property type="component" value="Unassembled WGS sequence"/>
</dbReference>
<dbReference type="STRING" id="53326.A0A016S531"/>
<dbReference type="InterPro" id="IPR000198">
    <property type="entry name" value="RhoGAP_dom"/>
</dbReference>
<proteinExistence type="predicted"/>
<evidence type="ECO:0000313" key="4">
    <source>
        <dbReference type="Proteomes" id="UP000024635"/>
    </source>
</evidence>
<feature type="compositionally biased region" description="Low complexity" evidence="1">
    <location>
        <begin position="381"/>
        <end position="394"/>
    </location>
</feature>
<dbReference type="PROSITE" id="PS50238">
    <property type="entry name" value="RHOGAP"/>
    <property type="match status" value="1"/>
</dbReference>
<gene>
    <name evidence="3" type="primary">Acey_s0291.g1577</name>
    <name evidence="3" type="ORF">Y032_0291g1577</name>
</gene>
<sequence>MIDFEVSNSTTSAIRGRLPGESSCGPAGSVHRLGNVHSVDIVIEVMLSEGNRLGATKIKLQQVPKFLVNAFDFISSRGLNQEGLFRREGNASRLNQNNWAVYLGSAPIPAHFSVHDVCTMVKRFFRDLKEPLLTGTDLRNRLFEMVNKNRSKPLSRKEFAAVFEPEVDSTKKNVTFCLSRAHLGTLGYLMRQLHRISHNSAKHQMTSNNLATIFAPTLFRDEIAKDKARCKDRRGSQDNILISAREDTQLRIEVVQLLIEHANWIGIHPNCYLTSGHPRSSSAAPSPRQPPFANMANLKQPCFVDRKFSTKERVRDASKAFGERRASSTFRFITDRFRSRRSPSHDRGDRGTISVEGLEHSCYKCSRNALRSPGTRSRACQHQSHSTAQTQQRRCGISATQDVPCQPAGKVLCSAADAGIVSCISRRDSGKKRRESPPVRASKVLKDTPISLVSHEHFLSSYGEGQDRSRRRHTTPVKTCTALRRNQPNTLHSGLRHPKRRATVVNASEQEKENCVDRAEVSASVSSSCEDFESTLNVGGSNTMLTTASADLLAQKGQGSRSRRVRRQQRRESSALQRSILDSSETQGSANLAKELVLIASSLGDIFLVTELQCAHPAITHIQGTSITIRIQHGGVYLY</sequence>
<protein>
    <recommendedName>
        <fullName evidence="2">Rho-GAP domain-containing protein</fullName>
    </recommendedName>
</protein>
<dbReference type="AlphaFoldDB" id="A0A016S531"/>
<accession>A0A016S531</accession>
<organism evidence="3 4">
    <name type="scientific">Ancylostoma ceylanicum</name>
    <dbReference type="NCBI Taxonomy" id="53326"/>
    <lineage>
        <taxon>Eukaryota</taxon>
        <taxon>Metazoa</taxon>
        <taxon>Ecdysozoa</taxon>
        <taxon>Nematoda</taxon>
        <taxon>Chromadorea</taxon>
        <taxon>Rhabditida</taxon>
        <taxon>Rhabditina</taxon>
        <taxon>Rhabditomorpha</taxon>
        <taxon>Strongyloidea</taxon>
        <taxon>Ancylostomatidae</taxon>
        <taxon>Ancylostomatinae</taxon>
        <taxon>Ancylostoma</taxon>
    </lineage>
</organism>
<dbReference type="InterPro" id="IPR042869">
    <property type="entry name" value="ARHGAP11A/B"/>
</dbReference>
<evidence type="ECO:0000256" key="1">
    <source>
        <dbReference type="SAM" id="MobiDB-lite"/>
    </source>
</evidence>
<dbReference type="SMART" id="SM00324">
    <property type="entry name" value="RhoGAP"/>
    <property type="match status" value="1"/>
</dbReference>
<dbReference type="GO" id="GO:0005096">
    <property type="term" value="F:GTPase activator activity"/>
    <property type="evidence" value="ECO:0007669"/>
    <property type="project" value="TreeGrafter"/>
</dbReference>